<dbReference type="GO" id="GO:0005634">
    <property type="term" value="C:nucleus"/>
    <property type="evidence" value="ECO:0007669"/>
    <property type="project" value="TreeGrafter"/>
</dbReference>
<evidence type="ECO:0000313" key="9">
    <source>
        <dbReference type="Proteomes" id="UP000299102"/>
    </source>
</evidence>
<evidence type="ECO:0000256" key="4">
    <source>
        <dbReference type="ARBA" id="ARBA00022833"/>
    </source>
</evidence>
<dbReference type="Gene3D" id="4.10.1000.10">
    <property type="entry name" value="Zinc finger, CCCH-type"/>
    <property type="match status" value="1"/>
</dbReference>
<dbReference type="STRING" id="151549.A0A4C1SMT2"/>
<organism evidence="8 9">
    <name type="scientific">Eumeta variegata</name>
    <name type="common">Bagworm moth</name>
    <name type="synonym">Eumeta japonica</name>
    <dbReference type="NCBI Taxonomy" id="151549"/>
    <lineage>
        <taxon>Eukaryota</taxon>
        <taxon>Metazoa</taxon>
        <taxon>Ecdysozoa</taxon>
        <taxon>Arthropoda</taxon>
        <taxon>Hexapoda</taxon>
        <taxon>Insecta</taxon>
        <taxon>Pterygota</taxon>
        <taxon>Neoptera</taxon>
        <taxon>Endopterygota</taxon>
        <taxon>Lepidoptera</taxon>
        <taxon>Glossata</taxon>
        <taxon>Ditrysia</taxon>
        <taxon>Tineoidea</taxon>
        <taxon>Psychidae</taxon>
        <taxon>Oiketicinae</taxon>
        <taxon>Eumeta</taxon>
    </lineage>
</organism>
<comment type="caution">
    <text evidence="8">The sequence shown here is derived from an EMBL/GenBank/DDBJ whole genome shotgun (WGS) entry which is preliminary data.</text>
</comment>
<dbReference type="InterPro" id="IPR045124">
    <property type="entry name" value="Su(sable)-like"/>
</dbReference>
<dbReference type="GO" id="GO:0045892">
    <property type="term" value="P:negative regulation of DNA-templated transcription"/>
    <property type="evidence" value="ECO:0007669"/>
    <property type="project" value="InterPro"/>
</dbReference>
<dbReference type="GO" id="GO:0008270">
    <property type="term" value="F:zinc ion binding"/>
    <property type="evidence" value="ECO:0007669"/>
    <property type="project" value="UniProtKB-KW"/>
</dbReference>
<dbReference type="Proteomes" id="UP000299102">
    <property type="component" value="Unassembled WGS sequence"/>
</dbReference>
<keyword evidence="4 5" id="KW-0862">Zinc</keyword>
<evidence type="ECO:0000256" key="6">
    <source>
        <dbReference type="SAM" id="MobiDB-lite"/>
    </source>
</evidence>
<dbReference type="Pfam" id="PF14608">
    <property type="entry name" value="zf-CCCH_2"/>
    <property type="match status" value="3"/>
</dbReference>
<feature type="compositionally biased region" description="Basic and acidic residues" evidence="6">
    <location>
        <begin position="808"/>
        <end position="829"/>
    </location>
</feature>
<keyword evidence="1 5" id="KW-0479">Metal-binding</keyword>
<feature type="compositionally biased region" description="Polar residues" evidence="6">
    <location>
        <begin position="1160"/>
        <end position="1175"/>
    </location>
</feature>
<evidence type="ECO:0000256" key="1">
    <source>
        <dbReference type="ARBA" id="ARBA00022723"/>
    </source>
</evidence>
<evidence type="ECO:0000256" key="3">
    <source>
        <dbReference type="ARBA" id="ARBA00022771"/>
    </source>
</evidence>
<dbReference type="InterPro" id="IPR036855">
    <property type="entry name" value="Znf_CCCH_sf"/>
</dbReference>
<feature type="domain" description="C3H1-type" evidence="7">
    <location>
        <begin position="298"/>
        <end position="325"/>
    </location>
</feature>
<dbReference type="PANTHER" id="PTHR13119:SF12">
    <property type="entry name" value="PROTEIN SUPPRESSOR OF SABLE"/>
    <property type="match status" value="1"/>
</dbReference>
<evidence type="ECO:0000256" key="2">
    <source>
        <dbReference type="ARBA" id="ARBA00022737"/>
    </source>
</evidence>
<feature type="compositionally biased region" description="Basic residues" evidence="6">
    <location>
        <begin position="239"/>
        <end position="254"/>
    </location>
</feature>
<keyword evidence="3 5" id="KW-0863">Zinc-finger</keyword>
<feature type="region of interest" description="Disordered" evidence="6">
    <location>
        <begin position="794"/>
        <end position="855"/>
    </location>
</feature>
<dbReference type="PANTHER" id="PTHR13119">
    <property type="entry name" value="ZINC FINGER CCCH DOMAIN-CONTAINING PROTEI"/>
    <property type="match status" value="1"/>
</dbReference>
<feature type="region of interest" description="Disordered" evidence="6">
    <location>
        <begin position="1160"/>
        <end position="1233"/>
    </location>
</feature>
<evidence type="ECO:0000313" key="8">
    <source>
        <dbReference type="EMBL" id="GBP03295.1"/>
    </source>
</evidence>
<evidence type="ECO:0000256" key="5">
    <source>
        <dbReference type="PROSITE-ProRule" id="PRU00723"/>
    </source>
</evidence>
<feature type="zinc finger region" description="C3H1-type" evidence="5">
    <location>
        <begin position="298"/>
        <end position="325"/>
    </location>
</feature>
<dbReference type="OrthoDB" id="411372at2759"/>
<gene>
    <name evidence="8" type="primary">su(sable)</name>
    <name evidence="8" type="ORF">EVAR_68307_1</name>
</gene>
<feature type="compositionally biased region" description="Basic and acidic residues" evidence="6">
    <location>
        <begin position="726"/>
        <end position="735"/>
    </location>
</feature>
<feature type="domain" description="C3H1-type" evidence="7">
    <location>
        <begin position="269"/>
        <end position="296"/>
    </location>
</feature>
<name>A0A4C1SMT2_EUMVA</name>
<sequence length="1233" mass="140466">MRRYNVPRPLFLLLLPRVPILRRCDAFVTNFAAAEFRALYRSNILKMADINAEPVAEVNEDLEDGEIESDGEDTAENHTEEKKDPEPEAVAQLLPEERQDQPIYYSKSGKKKKSKNHKSEQRYKEKNKRYRKYDIPPEDDFVGNIEKAIRKVLNKNDDNDQQNQDENDERRKHKKRKKYDSKDSPGKKRRKQEYSDEVDESEMMCIRGASPVQRHSSPMDQDDNQDSYASDSSHDSRSHHSRPQRQRPHQRDRKSKGDRDRRRGVHPMQDPEGVCLYYMQGKCHKGDDCAYSHDAQPPRKMELCKFYLMDCCAKRDKCLYMHSDFPCKYYHTGLPCMYKDECKFAHGKPLTDGLKMILLKHIESAPKEILGDFPRLNREGAMMMIANTQAKLTQQFPSEQIENQDKNIPSLFDLNIVKPENIQDSPALSPNNFNKEKLNKNTPKIRQSRWQNDNYPMNFNNVPSTNHSNTFDVLSIKNLTGVLTPRQISDLTKMGIENLDQLNQLSVLQLNTLGLTLKQINEIQLNALSIQKLGLINTNSDALPGSQNFLSPISSSKDLDLRVAPMATVNTPAAVTVELPGKDVDMRFQTPLTVSVKDGHNENMKFPQHSESKQSKDTIDIDQYTKDALKFVTKEKQHEDIHSETYDNDERINRNIHNEIKDTDHRVLQFPQNESLLPSQHISNSNKELDTDIRFLQPDTYLKHAAKRNRRSTTDDDDDNLLIDEKWYSSDEEKGNKRKSPLSSPRPPSPPQARDQSAHLNEPASSVLNKLGDLSKIAITEEVTKLLNTLKNNLHENKVPEQNTMNDMSKDPRNISKKSPEHKTHESSKAQRKLSRPSIYECIEGEPTDGRRRSDVDLRQTDYKLPSFGDTDLRPSVSGDIDFRLGLPFKPIPNYTPASEINGSINCHPPIPYKLLPIDIPRPDYTDIRNSTAKSQALLDPRLRKVFRLSIEDSNSDSEKSVKVSSAPRVDPRRKPKEINDVASETKALDLQTVIQNSNWYKDLSSTQKIFVNQHLATVTSMIKQYQQDKTVGKKFDLTPIQTNPTFCNIFMNLGVSLNENAEFVYLPKPKEALLKTPVNYNQNVTPFGINNNMGGVPCMDTGGMNVMNMPHMGMNNMGPMNNMNMGHMPSLNPNFQDMRGGGPTPGLLGIAPNIPHNFDSSQFGGRNNFGSSHFNGPGQGGMDGDQNYQRFSNRGGYRGRGSDRWSRGGGGRGQRDRKNIDRGGGGWKSERH</sequence>
<feature type="region of interest" description="Disordered" evidence="6">
    <location>
        <begin position="726"/>
        <end position="759"/>
    </location>
</feature>
<dbReference type="AlphaFoldDB" id="A0A4C1SMT2"/>
<feature type="compositionally biased region" description="Acidic residues" evidence="6">
    <location>
        <begin position="62"/>
        <end position="74"/>
    </location>
</feature>
<feature type="region of interest" description="Disordered" evidence="6">
    <location>
        <begin position="598"/>
        <end position="617"/>
    </location>
</feature>
<dbReference type="PROSITE" id="PS50103">
    <property type="entry name" value="ZF_C3H1"/>
    <property type="match status" value="3"/>
</dbReference>
<reference evidence="8 9" key="1">
    <citation type="journal article" date="2019" name="Commun. Biol.">
        <title>The bagworm genome reveals a unique fibroin gene that provides high tensile strength.</title>
        <authorList>
            <person name="Kono N."/>
            <person name="Nakamura H."/>
            <person name="Ohtoshi R."/>
            <person name="Tomita M."/>
            <person name="Numata K."/>
            <person name="Arakawa K."/>
        </authorList>
    </citation>
    <scope>NUCLEOTIDE SEQUENCE [LARGE SCALE GENOMIC DNA]</scope>
</reference>
<evidence type="ECO:0000259" key="7">
    <source>
        <dbReference type="PROSITE" id="PS50103"/>
    </source>
</evidence>
<keyword evidence="9" id="KW-1185">Reference proteome</keyword>
<feature type="compositionally biased region" description="Gly residues" evidence="6">
    <location>
        <begin position="1223"/>
        <end position="1233"/>
    </location>
</feature>
<dbReference type="GO" id="GO:0003723">
    <property type="term" value="F:RNA binding"/>
    <property type="evidence" value="ECO:0007669"/>
    <property type="project" value="InterPro"/>
</dbReference>
<feature type="region of interest" description="Disordered" evidence="6">
    <location>
        <begin position="62"/>
        <end position="269"/>
    </location>
</feature>
<accession>A0A4C1SMT2</accession>
<protein>
    <submittedName>
        <fullName evidence="8">Protein suppressor of sable</fullName>
    </submittedName>
</protein>
<dbReference type="InterPro" id="IPR000571">
    <property type="entry name" value="Znf_CCCH"/>
</dbReference>
<proteinExistence type="predicted"/>
<feature type="domain" description="C3H1-type" evidence="7">
    <location>
        <begin position="326"/>
        <end position="349"/>
    </location>
</feature>
<dbReference type="SMART" id="SM00356">
    <property type="entry name" value="ZnF_C3H1"/>
    <property type="match status" value="3"/>
</dbReference>
<dbReference type="EMBL" id="BGZK01003641">
    <property type="protein sequence ID" value="GBP03295.1"/>
    <property type="molecule type" value="Genomic_DNA"/>
</dbReference>
<keyword evidence="2" id="KW-0677">Repeat</keyword>
<feature type="zinc finger region" description="C3H1-type" evidence="5">
    <location>
        <begin position="269"/>
        <end position="296"/>
    </location>
</feature>
<dbReference type="SUPFAM" id="SSF90229">
    <property type="entry name" value="CCCH zinc finger"/>
    <property type="match status" value="3"/>
</dbReference>
<feature type="zinc finger region" description="C3H1-type" evidence="5">
    <location>
        <begin position="326"/>
        <end position="349"/>
    </location>
</feature>
<feature type="compositionally biased region" description="Basic and acidic residues" evidence="6">
    <location>
        <begin position="75"/>
        <end position="86"/>
    </location>
</feature>